<dbReference type="AlphaFoldDB" id="A0A1V8SL07"/>
<dbReference type="FunCoup" id="A0A1V8SL07">
    <property type="interactions" value="248"/>
</dbReference>
<keyword evidence="3 7" id="KW-0812">Transmembrane</keyword>
<feature type="transmembrane region" description="Helical" evidence="7">
    <location>
        <begin position="401"/>
        <end position="419"/>
    </location>
</feature>
<dbReference type="STRING" id="1507870.A0A1V8SL07"/>
<evidence type="ECO:0000256" key="7">
    <source>
        <dbReference type="SAM" id="Phobius"/>
    </source>
</evidence>
<protein>
    <recommendedName>
        <fullName evidence="10">Major facilitator superfamily (MFS) profile domain-containing protein</fullName>
    </recommendedName>
</protein>
<evidence type="ECO:0000256" key="6">
    <source>
        <dbReference type="ARBA" id="ARBA00037968"/>
    </source>
</evidence>
<evidence type="ECO:0008006" key="10">
    <source>
        <dbReference type="Google" id="ProtNLM"/>
    </source>
</evidence>
<proteinExistence type="inferred from homology"/>
<dbReference type="GO" id="GO:0022857">
    <property type="term" value="F:transmembrane transporter activity"/>
    <property type="evidence" value="ECO:0007669"/>
    <property type="project" value="InterPro"/>
</dbReference>
<gene>
    <name evidence="8" type="ORF">B0A48_14616</name>
</gene>
<dbReference type="GO" id="GO:0016020">
    <property type="term" value="C:membrane"/>
    <property type="evidence" value="ECO:0007669"/>
    <property type="project" value="UniProtKB-SubCell"/>
</dbReference>
<feature type="transmembrane region" description="Helical" evidence="7">
    <location>
        <begin position="369"/>
        <end position="389"/>
    </location>
</feature>
<dbReference type="InParanoid" id="A0A1V8SL07"/>
<evidence type="ECO:0000313" key="8">
    <source>
        <dbReference type="EMBL" id="OQN99846.1"/>
    </source>
</evidence>
<accession>A0A1V8SL07</accession>
<feature type="transmembrane region" description="Helical" evidence="7">
    <location>
        <begin position="144"/>
        <end position="163"/>
    </location>
</feature>
<dbReference type="FunFam" id="1.20.1250.20:FF:000064">
    <property type="entry name" value="MFS allantoate transporter"/>
    <property type="match status" value="1"/>
</dbReference>
<evidence type="ECO:0000256" key="5">
    <source>
        <dbReference type="ARBA" id="ARBA00023136"/>
    </source>
</evidence>
<dbReference type="Proteomes" id="UP000192596">
    <property type="component" value="Unassembled WGS sequence"/>
</dbReference>
<feature type="transmembrane region" description="Helical" evidence="7">
    <location>
        <begin position="200"/>
        <end position="221"/>
    </location>
</feature>
<dbReference type="InterPro" id="IPR036259">
    <property type="entry name" value="MFS_trans_sf"/>
</dbReference>
<evidence type="ECO:0000256" key="2">
    <source>
        <dbReference type="ARBA" id="ARBA00022448"/>
    </source>
</evidence>
<evidence type="ECO:0000256" key="4">
    <source>
        <dbReference type="ARBA" id="ARBA00022989"/>
    </source>
</evidence>
<dbReference type="SUPFAM" id="SSF103473">
    <property type="entry name" value="MFS general substrate transporter"/>
    <property type="match status" value="1"/>
</dbReference>
<evidence type="ECO:0000256" key="1">
    <source>
        <dbReference type="ARBA" id="ARBA00004141"/>
    </source>
</evidence>
<name>A0A1V8SL07_9PEZI</name>
<dbReference type="Pfam" id="PF07690">
    <property type="entry name" value="MFS_1"/>
    <property type="match status" value="1"/>
</dbReference>
<comment type="similarity">
    <text evidence="6">Belongs to the major facilitator superfamily. Allantoate permease family.</text>
</comment>
<sequence>MADSPDAEKRSIDPEIEKGLPAPLADAIRRGSVPEDILKHSHDADEALKAFASHDGQVLQLDEATNRRLLRKIDWNLMPIMCVVYGLNYLDKTSISYASVMGIKKDIGLVGDNYQWLGSMFYFGYIAWEYPTNRLLQRLPLGKYSSFNVIMWGATLACFAAVSNFAGAVAVRFFLGAAVTPGFALLTSQWYTKAEQGTRVGIWFSFNGWAQIFGGLVAYAISKGTTQHPASLAGWKIVFLFIGLLTSTIGVIFLFVVPDSQLNARWLSKGDRILAIERVRINQQGIGNKHFKMYQLREALIDPLTWAFVFYALVADIPNGGISNFFSQLITSFGYTSEQSLLYGTPGGIVEVVALVVCGYLGDRYKNRILIATSGLVIAILGMALIVGLPLNNNSGRLAGYYLTQASPTPFVAFLSLIASNVAGYTKKTTVAALYLIGYCIGNIIGPQVFRPKDAPRYVPAEITIIACWAVCLVDMFFIYWYCRRQNSMKAALRAQPGYVKLENQEFLDLTDRENPEFVYTL</sequence>
<dbReference type="PANTHER" id="PTHR43791:SF1">
    <property type="entry name" value="ALLANTOATE PERMEASE"/>
    <property type="match status" value="1"/>
</dbReference>
<keyword evidence="9" id="KW-1185">Reference proteome</keyword>
<feature type="transmembrane region" description="Helical" evidence="7">
    <location>
        <begin position="169"/>
        <end position="188"/>
    </location>
</feature>
<dbReference type="PANTHER" id="PTHR43791">
    <property type="entry name" value="PERMEASE-RELATED"/>
    <property type="match status" value="1"/>
</dbReference>
<dbReference type="InterPro" id="IPR011701">
    <property type="entry name" value="MFS"/>
</dbReference>
<keyword evidence="4 7" id="KW-1133">Transmembrane helix</keyword>
<reference evidence="9" key="1">
    <citation type="submission" date="2017-03" db="EMBL/GenBank/DDBJ databases">
        <title>Genomes of endolithic fungi from Antarctica.</title>
        <authorList>
            <person name="Coleine C."/>
            <person name="Masonjones S."/>
            <person name="Stajich J.E."/>
        </authorList>
    </citation>
    <scope>NUCLEOTIDE SEQUENCE [LARGE SCALE GENOMIC DNA]</scope>
    <source>
        <strain evidence="9">CCFEE 5527</strain>
    </source>
</reference>
<feature type="transmembrane region" description="Helical" evidence="7">
    <location>
        <begin position="431"/>
        <end position="451"/>
    </location>
</feature>
<feature type="transmembrane region" description="Helical" evidence="7">
    <location>
        <begin position="341"/>
        <end position="362"/>
    </location>
</feature>
<comment type="subcellular location">
    <subcellularLocation>
        <location evidence="1">Membrane</location>
        <topology evidence="1">Multi-pass membrane protein</topology>
    </subcellularLocation>
</comment>
<feature type="transmembrane region" description="Helical" evidence="7">
    <location>
        <begin position="233"/>
        <end position="257"/>
    </location>
</feature>
<feature type="transmembrane region" description="Helical" evidence="7">
    <location>
        <begin position="299"/>
        <end position="321"/>
    </location>
</feature>
<comment type="caution">
    <text evidence="8">The sequence shown here is derived from an EMBL/GenBank/DDBJ whole genome shotgun (WGS) entry which is preliminary data.</text>
</comment>
<keyword evidence="5 7" id="KW-0472">Membrane</keyword>
<dbReference type="EMBL" id="NAJO01000038">
    <property type="protein sequence ID" value="OQN99846.1"/>
    <property type="molecule type" value="Genomic_DNA"/>
</dbReference>
<dbReference type="Gene3D" id="1.20.1250.20">
    <property type="entry name" value="MFS general substrate transporter like domains"/>
    <property type="match status" value="2"/>
</dbReference>
<keyword evidence="2" id="KW-0813">Transport</keyword>
<dbReference type="OrthoDB" id="6730379at2759"/>
<evidence type="ECO:0000313" key="9">
    <source>
        <dbReference type="Proteomes" id="UP000192596"/>
    </source>
</evidence>
<evidence type="ECO:0000256" key="3">
    <source>
        <dbReference type="ARBA" id="ARBA00022692"/>
    </source>
</evidence>
<organism evidence="8 9">
    <name type="scientific">Cryoendolithus antarcticus</name>
    <dbReference type="NCBI Taxonomy" id="1507870"/>
    <lineage>
        <taxon>Eukaryota</taxon>
        <taxon>Fungi</taxon>
        <taxon>Dikarya</taxon>
        <taxon>Ascomycota</taxon>
        <taxon>Pezizomycotina</taxon>
        <taxon>Dothideomycetes</taxon>
        <taxon>Dothideomycetidae</taxon>
        <taxon>Cladosporiales</taxon>
        <taxon>Cladosporiaceae</taxon>
        <taxon>Cryoendolithus</taxon>
    </lineage>
</organism>
<dbReference type="CDD" id="cd17327">
    <property type="entry name" value="MFS_FEN2_like"/>
    <property type="match status" value="1"/>
</dbReference>
<feature type="transmembrane region" description="Helical" evidence="7">
    <location>
        <begin position="463"/>
        <end position="483"/>
    </location>
</feature>